<dbReference type="GeneID" id="93651929"/>
<protein>
    <submittedName>
        <fullName evidence="3">Uncharacterized protein</fullName>
    </submittedName>
</protein>
<feature type="transmembrane region" description="Helical" evidence="2">
    <location>
        <begin position="99"/>
        <end position="123"/>
    </location>
</feature>
<accession>A0A8H7ZCT7</accession>
<evidence type="ECO:0000256" key="1">
    <source>
        <dbReference type="SAM" id="MobiDB-lite"/>
    </source>
</evidence>
<dbReference type="AlphaFoldDB" id="A0A8H7ZCT7"/>
<organism evidence="3 4">
    <name type="scientific">Candida metapsilosis</name>
    <dbReference type="NCBI Taxonomy" id="273372"/>
    <lineage>
        <taxon>Eukaryota</taxon>
        <taxon>Fungi</taxon>
        <taxon>Dikarya</taxon>
        <taxon>Ascomycota</taxon>
        <taxon>Saccharomycotina</taxon>
        <taxon>Pichiomycetes</taxon>
        <taxon>Debaryomycetaceae</taxon>
        <taxon>Candida/Lodderomyces clade</taxon>
        <taxon>Candida</taxon>
    </lineage>
</organism>
<keyword evidence="2" id="KW-1133">Transmembrane helix</keyword>
<keyword evidence="4" id="KW-1185">Reference proteome</keyword>
<name>A0A8H7ZCT7_9ASCO</name>
<evidence type="ECO:0000313" key="4">
    <source>
        <dbReference type="Proteomes" id="UP000669133"/>
    </source>
</evidence>
<dbReference type="OrthoDB" id="4027703at2759"/>
<sequence length="170" mass="18736">MEDQMELADKTCCNSTDDGSHKEDYQYPYSAISALRKDIESMKTDLEKQAKSTPQPEPVVPFSPAPFREQQMSLCFFVAAFLIVTSPFMIVFGPFLMKLFGVFGLNLGLFSLFVGAAVAFNAIEYLGVATFNWCVGGAFLISSLVSIVFIALIWVNAEASIAKELRYVVG</sequence>
<keyword evidence="2" id="KW-0472">Membrane</keyword>
<evidence type="ECO:0000256" key="2">
    <source>
        <dbReference type="SAM" id="Phobius"/>
    </source>
</evidence>
<dbReference type="EMBL" id="JAEOAQ010000003">
    <property type="protein sequence ID" value="KAG5419532.1"/>
    <property type="molecule type" value="Genomic_DNA"/>
</dbReference>
<feature type="transmembrane region" description="Helical" evidence="2">
    <location>
        <begin position="135"/>
        <end position="157"/>
    </location>
</feature>
<keyword evidence="2" id="KW-0812">Transmembrane</keyword>
<dbReference type="Proteomes" id="UP000669133">
    <property type="component" value="Unassembled WGS sequence"/>
</dbReference>
<comment type="caution">
    <text evidence="3">The sequence shown here is derived from an EMBL/GenBank/DDBJ whole genome shotgun (WGS) entry which is preliminary data.</text>
</comment>
<feature type="region of interest" description="Disordered" evidence="1">
    <location>
        <begin position="1"/>
        <end position="21"/>
    </location>
</feature>
<feature type="transmembrane region" description="Helical" evidence="2">
    <location>
        <begin position="71"/>
        <end position="92"/>
    </location>
</feature>
<proteinExistence type="predicted"/>
<reference evidence="3 4" key="1">
    <citation type="submission" date="2020-12" db="EMBL/GenBank/DDBJ databases">
        <title>Effect of drift, selection, and recombination on the evolution of hybrid genomes in Candida yeast pathogens.</title>
        <authorList>
            <person name="Mixao V."/>
            <person name="Ksiezopolska E."/>
            <person name="Saus E."/>
            <person name="Boekhout T."/>
            <person name="Gacser A."/>
            <person name="Gabaldon T."/>
        </authorList>
    </citation>
    <scope>NUCLEOTIDE SEQUENCE [LARGE SCALE GENOMIC DNA]</scope>
    <source>
        <strain evidence="3 4">BP57</strain>
    </source>
</reference>
<gene>
    <name evidence="3" type="ORF">I9W82_003300</name>
</gene>
<dbReference type="RefSeq" id="XP_067548648.1">
    <property type="nucleotide sequence ID" value="XM_067692251.1"/>
</dbReference>
<evidence type="ECO:0000313" key="3">
    <source>
        <dbReference type="EMBL" id="KAG5419532.1"/>
    </source>
</evidence>